<evidence type="ECO:0000256" key="1">
    <source>
        <dbReference type="SAM" id="MobiDB-lite"/>
    </source>
</evidence>
<feature type="region of interest" description="Disordered" evidence="1">
    <location>
        <begin position="199"/>
        <end position="227"/>
    </location>
</feature>
<dbReference type="AlphaFoldDB" id="A0A087C077"/>
<feature type="transmembrane region" description="Helical" evidence="2">
    <location>
        <begin position="44"/>
        <end position="61"/>
    </location>
</feature>
<dbReference type="Proteomes" id="UP000029082">
    <property type="component" value="Unassembled WGS sequence"/>
</dbReference>
<keyword evidence="2" id="KW-0812">Transmembrane</keyword>
<dbReference type="EMBL" id="JGZE01000012">
    <property type="protein sequence ID" value="KFI76677.1"/>
    <property type="molecule type" value="Genomic_DNA"/>
</dbReference>
<feature type="compositionally biased region" description="Low complexity" evidence="1">
    <location>
        <begin position="277"/>
        <end position="298"/>
    </location>
</feature>
<sequence>MVKACRRMRLFGRTAFTRLSLAAVLWHHVAVLVAGGTNGSIRLGLWIMLLLVALELAFGALRRLLVGLWTGASMGLFIVIFTAIFHTQGSVRLFTIHGWGPTSEALYAGALNAISFMILVLTALSQTRNDTGVMTAVSSRRAPRLVLTMGICMAMIPALMSRFASLFPLARRAVETGAIAIGADAIGVGPVGAGAIGSTTTGTVSPDPMSMGAAASQSSDPRRGNPTGHAVMRRLVLLRALLYAMLAETMEDASSKAAALTIATAHTGDSADPGDTGNSESGNAGSAPSANSAADANNPYESAAPIRTGRFHDARNRRSWRLIVWSAAMLAVLLIHPWGMYSPVMFLVAFLIVTLPYLQEGGDLLWSRLHA</sequence>
<feature type="transmembrane region" description="Helical" evidence="2">
    <location>
        <begin position="145"/>
        <end position="164"/>
    </location>
</feature>
<reference evidence="3 4" key="1">
    <citation type="submission" date="2014-03" db="EMBL/GenBank/DDBJ databases">
        <title>Genomics of Bifidobacteria.</title>
        <authorList>
            <person name="Ventura M."/>
            <person name="Milani C."/>
            <person name="Lugli G.A."/>
        </authorList>
    </citation>
    <scope>NUCLEOTIDE SEQUENCE [LARGE SCALE GENOMIC DNA]</scope>
    <source>
        <strain evidence="3 4">DSM 21395</strain>
    </source>
</reference>
<proteinExistence type="predicted"/>
<dbReference type="STRING" id="1437603.GCA_000771525_01666"/>
<keyword evidence="2" id="KW-0472">Membrane</keyword>
<feature type="region of interest" description="Disordered" evidence="1">
    <location>
        <begin position="267"/>
        <end position="299"/>
    </location>
</feature>
<evidence type="ECO:0000313" key="3">
    <source>
        <dbReference type="EMBL" id="KFI76677.1"/>
    </source>
</evidence>
<accession>A0A087C077</accession>
<name>A0A087C077_9BIFI</name>
<comment type="caution">
    <text evidence="3">The sequence shown here is derived from an EMBL/GenBank/DDBJ whole genome shotgun (WGS) entry which is preliminary data.</text>
</comment>
<feature type="transmembrane region" description="Helical" evidence="2">
    <location>
        <begin position="319"/>
        <end position="335"/>
    </location>
</feature>
<feature type="transmembrane region" description="Helical" evidence="2">
    <location>
        <begin position="105"/>
        <end position="124"/>
    </location>
</feature>
<organism evidence="3 4">
    <name type="scientific">Bifidobacterium mongoliense DSM 21395</name>
    <dbReference type="NCBI Taxonomy" id="1437603"/>
    <lineage>
        <taxon>Bacteria</taxon>
        <taxon>Bacillati</taxon>
        <taxon>Actinomycetota</taxon>
        <taxon>Actinomycetes</taxon>
        <taxon>Bifidobacteriales</taxon>
        <taxon>Bifidobacteriaceae</taxon>
        <taxon>Bifidobacterium</taxon>
    </lineage>
</organism>
<keyword evidence="2" id="KW-1133">Transmembrane helix</keyword>
<gene>
    <name evidence="3" type="ORF">BMON_0812</name>
</gene>
<protein>
    <submittedName>
        <fullName evidence="3">Uncharacterized protein</fullName>
    </submittedName>
</protein>
<feature type="transmembrane region" description="Helical" evidence="2">
    <location>
        <begin position="68"/>
        <end position="85"/>
    </location>
</feature>
<evidence type="ECO:0000313" key="4">
    <source>
        <dbReference type="Proteomes" id="UP000029082"/>
    </source>
</evidence>
<keyword evidence="4" id="KW-1185">Reference proteome</keyword>
<evidence type="ECO:0000256" key="2">
    <source>
        <dbReference type="SAM" id="Phobius"/>
    </source>
</evidence>